<dbReference type="InterPro" id="IPR036179">
    <property type="entry name" value="Ig-like_dom_sf"/>
</dbReference>
<evidence type="ECO:0000313" key="4">
    <source>
        <dbReference type="Proteomes" id="UP000007879"/>
    </source>
</evidence>
<dbReference type="Proteomes" id="UP000007879">
    <property type="component" value="Unassembled WGS sequence"/>
</dbReference>
<gene>
    <name evidence="3" type="primary">109587541</name>
</gene>
<proteinExistence type="predicted"/>
<feature type="chain" id="PRO_5043034861" description="Ig-like domain-containing protein" evidence="2">
    <location>
        <begin position="22"/>
        <end position="319"/>
    </location>
</feature>
<dbReference type="SUPFAM" id="SSF48726">
    <property type="entry name" value="Immunoglobulin"/>
    <property type="match status" value="1"/>
</dbReference>
<dbReference type="PROSITE" id="PS51257">
    <property type="entry name" value="PROKAR_LIPOPROTEIN"/>
    <property type="match status" value="1"/>
</dbReference>
<reference evidence="4" key="1">
    <citation type="journal article" date="2010" name="Nature">
        <title>The Amphimedon queenslandica genome and the evolution of animal complexity.</title>
        <authorList>
            <person name="Srivastava M."/>
            <person name="Simakov O."/>
            <person name="Chapman J."/>
            <person name="Fahey B."/>
            <person name="Gauthier M.E."/>
            <person name="Mitros T."/>
            <person name="Richards G.S."/>
            <person name="Conaco C."/>
            <person name="Dacre M."/>
            <person name="Hellsten U."/>
            <person name="Larroux C."/>
            <person name="Putnam N.H."/>
            <person name="Stanke M."/>
            <person name="Adamska M."/>
            <person name="Darling A."/>
            <person name="Degnan S.M."/>
            <person name="Oakley T.H."/>
            <person name="Plachetzki D.C."/>
            <person name="Zhai Y."/>
            <person name="Adamski M."/>
            <person name="Calcino A."/>
            <person name="Cummins S.F."/>
            <person name="Goodstein D.M."/>
            <person name="Harris C."/>
            <person name="Jackson D.J."/>
            <person name="Leys S.P."/>
            <person name="Shu S."/>
            <person name="Woodcroft B.J."/>
            <person name="Vervoort M."/>
            <person name="Kosik K.S."/>
            <person name="Manning G."/>
            <person name="Degnan B.M."/>
            <person name="Rokhsar D.S."/>
        </authorList>
    </citation>
    <scope>NUCLEOTIDE SEQUENCE [LARGE SCALE GENOMIC DNA]</scope>
</reference>
<accession>A0AAN0JQM0</accession>
<keyword evidence="2" id="KW-0732">Signal</keyword>
<evidence type="ECO:0000313" key="3">
    <source>
        <dbReference type="EnsemblMetazoa" id="XP_019859337.1"/>
    </source>
</evidence>
<feature type="transmembrane region" description="Helical" evidence="1">
    <location>
        <begin position="212"/>
        <end position="236"/>
    </location>
</feature>
<reference evidence="3" key="2">
    <citation type="submission" date="2024-06" db="UniProtKB">
        <authorList>
            <consortium name="EnsemblMetazoa"/>
        </authorList>
    </citation>
    <scope>IDENTIFICATION</scope>
</reference>
<dbReference type="EnsemblMetazoa" id="XM_020003778.1">
    <property type="protein sequence ID" value="XP_019859337.1"/>
    <property type="gene ID" value="LOC109587541"/>
</dbReference>
<keyword evidence="4" id="KW-1185">Reference proteome</keyword>
<name>A0AAN0JQM0_AMPQE</name>
<evidence type="ECO:0000256" key="1">
    <source>
        <dbReference type="SAM" id="Phobius"/>
    </source>
</evidence>
<keyword evidence="1" id="KW-1133">Transmembrane helix</keyword>
<evidence type="ECO:0008006" key="5">
    <source>
        <dbReference type="Google" id="ProtNLM"/>
    </source>
</evidence>
<keyword evidence="1" id="KW-0812">Transmembrane</keyword>
<protein>
    <recommendedName>
        <fullName evidence="5">Ig-like domain-containing protein</fullName>
    </recommendedName>
</protein>
<evidence type="ECO:0000256" key="2">
    <source>
        <dbReference type="SAM" id="SignalP"/>
    </source>
</evidence>
<dbReference type="KEGG" id="aqu:109587541"/>
<organism evidence="3 4">
    <name type="scientific">Amphimedon queenslandica</name>
    <name type="common">Sponge</name>
    <dbReference type="NCBI Taxonomy" id="400682"/>
    <lineage>
        <taxon>Eukaryota</taxon>
        <taxon>Metazoa</taxon>
        <taxon>Porifera</taxon>
        <taxon>Demospongiae</taxon>
        <taxon>Heteroscleromorpha</taxon>
        <taxon>Haplosclerida</taxon>
        <taxon>Niphatidae</taxon>
        <taxon>Amphimedon</taxon>
    </lineage>
</organism>
<feature type="signal peptide" evidence="2">
    <location>
        <begin position="1"/>
        <end position="21"/>
    </location>
</feature>
<keyword evidence="1" id="KW-0472">Membrane</keyword>
<dbReference type="AlphaFoldDB" id="A0AAN0JQM0"/>
<sequence length="319" mass="35461">MKLITIIMFLQILFMAVSCYAASFLKEPAPTTNAVINGSAKIDCVITGYKWKVPFWIINGTQYYPKSKRNPLPAGASTLSNHSVLLIDPVSMAWNNTSFQCRILGKNIKSSIGYLFVYYPDDLGMLDSSTVKHVISSSLAVPLTKKSCYKSTMPIEVEASLNDLSLHYVPTSVDYELSISSSSMYSMSEGSLNSEIEQTQGTNGVDHVDMRFVYVITPVLVTGTCLFIVVTLGISLRCYYIKKVKKKNTATSSNEEHAISRNEPFLSSIQRDEVHHNPAYGIVERRTGIMCINQAYGLVTGHNDESRLRHNPAYGVIRL</sequence>